<reference evidence="4" key="1">
    <citation type="submission" date="2022-07" db="EMBL/GenBank/DDBJ databases">
        <title>Complete genome of Vibrio japonicus strain JCM 31412T and phylogenomic assessment of the Nereis clade of the genus Vibrio.</title>
        <authorList>
            <person name="Shlafstein M.D."/>
            <person name="Emsley S.A."/>
            <person name="Ushijima B."/>
            <person name="Videau P."/>
            <person name="Saw J.H."/>
        </authorList>
    </citation>
    <scope>NUCLEOTIDE SEQUENCE</scope>
    <source>
        <strain evidence="4">JCM 31412</strain>
    </source>
</reference>
<evidence type="ECO:0000313" key="5">
    <source>
        <dbReference type="Proteomes" id="UP001058602"/>
    </source>
</evidence>
<dbReference type="InterPro" id="IPR017477">
    <property type="entry name" value="PEP-CTERM_polysacc_export"/>
</dbReference>
<dbReference type="PROSITE" id="PS51257">
    <property type="entry name" value="PROKAR_LIPOPROTEIN"/>
    <property type="match status" value="1"/>
</dbReference>
<dbReference type="Pfam" id="PF10531">
    <property type="entry name" value="SLBB"/>
    <property type="match status" value="1"/>
</dbReference>
<dbReference type="InterPro" id="IPR049712">
    <property type="entry name" value="Poly_export"/>
</dbReference>
<dbReference type="Gene3D" id="3.10.560.10">
    <property type="entry name" value="Outer membrane lipoprotein wza domain like"/>
    <property type="match status" value="1"/>
</dbReference>
<dbReference type="Gene3D" id="3.30.1950.10">
    <property type="entry name" value="wza like domain"/>
    <property type="match status" value="1"/>
</dbReference>
<dbReference type="InterPro" id="IPR003715">
    <property type="entry name" value="Poly_export_N"/>
</dbReference>
<feature type="domain" description="Polysaccharide export protein N-terminal" evidence="2">
    <location>
        <begin position="50"/>
        <end position="122"/>
    </location>
</feature>
<accession>A0ABY5LR78</accession>
<proteinExistence type="predicted"/>
<evidence type="ECO:0000256" key="1">
    <source>
        <dbReference type="ARBA" id="ARBA00022729"/>
    </source>
</evidence>
<dbReference type="Proteomes" id="UP001058602">
    <property type="component" value="Chromosome 2"/>
</dbReference>
<evidence type="ECO:0000313" key="4">
    <source>
        <dbReference type="EMBL" id="UUM32270.1"/>
    </source>
</evidence>
<dbReference type="EMBL" id="CP102097">
    <property type="protein sequence ID" value="UUM32270.1"/>
    <property type="molecule type" value="Genomic_DNA"/>
</dbReference>
<evidence type="ECO:0000259" key="2">
    <source>
        <dbReference type="Pfam" id="PF02563"/>
    </source>
</evidence>
<dbReference type="RefSeq" id="WP_257085932.1">
    <property type="nucleotide sequence ID" value="NZ_CP102097.1"/>
</dbReference>
<organism evidence="4 5">
    <name type="scientific">Vibrio japonicus</name>
    <dbReference type="NCBI Taxonomy" id="1824638"/>
    <lineage>
        <taxon>Bacteria</taxon>
        <taxon>Pseudomonadati</taxon>
        <taxon>Pseudomonadota</taxon>
        <taxon>Gammaproteobacteria</taxon>
        <taxon>Vibrionales</taxon>
        <taxon>Vibrionaceae</taxon>
        <taxon>Vibrio</taxon>
    </lineage>
</organism>
<feature type="domain" description="Soluble ligand binding" evidence="3">
    <location>
        <begin position="133"/>
        <end position="177"/>
    </location>
</feature>
<name>A0ABY5LR78_9VIBR</name>
<sequence length="217" mass="23901">MNTSRQICRKLKQLIVFSCIILVVGCTTTLDLPPLPAATIHPSLTQDINNYRYLIGPGDSLVISVWGNPEASGSYTVRPDGMVSTALVDDVVASGKTPTELSRDLEKELSVYVRDPIVSISIDTFVGPFSEQVRVMGEAVQPRAINYKENMTLFDVMIEVGGLTDFADGNKARLIRVVNNQQKQFGLKMDDLMRDGDIQANVDILPGDIIIIPEAWF</sequence>
<dbReference type="Pfam" id="PF02563">
    <property type="entry name" value="Poly_export"/>
    <property type="match status" value="1"/>
</dbReference>
<dbReference type="InterPro" id="IPR019554">
    <property type="entry name" value="Soluble_ligand-bd"/>
</dbReference>
<dbReference type="PANTHER" id="PTHR33619">
    <property type="entry name" value="POLYSACCHARIDE EXPORT PROTEIN GFCE-RELATED"/>
    <property type="match status" value="1"/>
</dbReference>
<protein>
    <submittedName>
        <fullName evidence="4">Polysaccharide export protein</fullName>
    </submittedName>
</protein>
<dbReference type="NCBIfam" id="TIGR03027">
    <property type="entry name" value="pepcterm_export"/>
    <property type="match status" value="1"/>
</dbReference>
<keyword evidence="1" id="KW-0732">Signal</keyword>
<evidence type="ECO:0000259" key="3">
    <source>
        <dbReference type="Pfam" id="PF10531"/>
    </source>
</evidence>
<gene>
    <name evidence="4" type="ORF">NP165_18475</name>
</gene>
<dbReference type="PANTHER" id="PTHR33619:SF3">
    <property type="entry name" value="POLYSACCHARIDE EXPORT PROTEIN GFCE-RELATED"/>
    <property type="match status" value="1"/>
</dbReference>
<keyword evidence="5" id="KW-1185">Reference proteome</keyword>